<protein>
    <submittedName>
        <fullName evidence="3">Uncharacterized protein</fullName>
    </submittedName>
</protein>
<reference evidence="3 4" key="1">
    <citation type="submission" date="2013-05" db="EMBL/GenBank/DDBJ databases">
        <title>Genome assembly of Chondromyces apiculatus DSM 436.</title>
        <authorList>
            <person name="Sharma G."/>
            <person name="Khatri I."/>
            <person name="Kaur C."/>
            <person name="Mayilraj S."/>
            <person name="Subramanian S."/>
        </authorList>
    </citation>
    <scope>NUCLEOTIDE SEQUENCE [LARGE SCALE GENOMIC DNA]</scope>
    <source>
        <strain evidence="3 4">DSM 436</strain>
    </source>
</reference>
<dbReference type="Proteomes" id="UP000019678">
    <property type="component" value="Unassembled WGS sequence"/>
</dbReference>
<dbReference type="EMBL" id="ASRX01000039">
    <property type="protein sequence ID" value="EYF04011.1"/>
    <property type="molecule type" value="Genomic_DNA"/>
</dbReference>
<dbReference type="PROSITE" id="PS51257">
    <property type="entry name" value="PROKAR_LIPOPROTEIN"/>
    <property type="match status" value="1"/>
</dbReference>
<feature type="region of interest" description="Disordered" evidence="1">
    <location>
        <begin position="53"/>
        <end position="73"/>
    </location>
</feature>
<comment type="caution">
    <text evidence="3">The sequence shown here is derived from an EMBL/GenBank/DDBJ whole genome shotgun (WGS) entry which is preliminary data.</text>
</comment>
<evidence type="ECO:0000313" key="3">
    <source>
        <dbReference type="EMBL" id="EYF04011.1"/>
    </source>
</evidence>
<proteinExistence type="predicted"/>
<accession>A0A017T604</accession>
<keyword evidence="4" id="KW-1185">Reference proteome</keyword>
<dbReference type="AlphaFoldDB" id="A0A017T604"/>
<dbReference type="STRING" id="1192034.CAP_4885"/>
<keyword evidence="2" id="KW-0732">Signal</keyword>
<evidence type="ECO:0000256" key="2">
    <source>
        <dbReference type="SAM" id="SignalP"/>
    </source>
</evidence>
<evidence type="ECO:0000313" key="4">
    <source>
        <dbReference type="Proteomes" id="UP000019678"/>
    </source>
</evidence>
<gene>
    <name evidence="3" type="ORF">CAP_4885</name>
</gene>
<organism evidence="3 4">
    <name type="scientific">Chondromyces apiculatus DSM 436</name>
    <dbReference type="NCBI Taxonomy" id="1192034"/>
    <lineage>
        <taxon>Bacteria</taxon>
        <taxon>Pseudomonadati</taxon>
        <taxon>Myxococcota</taxon>
        <taxon>Polyangia</taxon>
        <taxon>Polyangiales</taxon>
        <taxon>Polyangiaceae</taxon>
        <taxon>Chondromyces</taxon>
    </lineage>
</organism>
<dbReference type="RefSeq" id="WP_052375738.1">
    <property type="nucleotide sequence ID" value="NZ_ASRX01000039.1"/>
</dbReference>
<feature type="chain" id="PRO_5001499986" evidence="2">
    <location>
        <begin position="23"/>
        <end position="400"/>
    </location>
</feature>
<sequence length="400" mass="41690">MRPALVVALLALLVAGCQPSPAANRDADPSRPPPAASTASLPAAVVPASFTTAPAEAPAAPHPAAPHPADDPTARALATGRLLSLRLPGGASTACTRSSDRASLAHLEARLDLGGGPPRTISLQLAHRGHSRAWRRPLAFARLATALGAHVVPSAALRRIPLGDIAALTEGQHGAPELLRELVILNDGTVEALAQAPAPGPPGPTWEPRLPSGACRTRLLAVEGAYDVDQWARWAAAPVTPLPLTGERAPLLRGYVESLVLDYLSGHILRRHLRLDDAAATLILDDNAEAFPARVTEHALDRLMHRLAAVMRFPPELRDALRKLGRAEAAALLAPGSTPSLAPAPLAQPPALPTGFEGWLLAPRTLVDLDERRLTLLSLIEARASAPAGATRLASSAPAP</sequence>
<evidence type="ECO:0000256" key="1">
    <source>
        <dbReference type="SAM" id="MobiDB-lite"/>
    </source>
</evidence>
<dbReference type="OrthoDB" id="5511922at2"/>
<feature type="region of interest" description="Disordered" evidence="1">
    <location>
        <begin position="20"/>
        <end position="41"/>
    </location>
</feature>
<feature type="signal peptide" evidence="2">
    <location>
        <begin position="1"/>
        <end position="22"/>
    </location>
</feature>
<name>A0A017T604_9BACT</name>